<keyword evidence="2" id="KW-1185">Reference proteome</keyword>
<dbReference type="EMBL" id="VSRR010001985">
    <property type="protein sequence ID" value="MPC28899.1"/>
    <property type="molecule type" value="Genomic_DNA"/>
</dbReference>
<dbReference type="Proteomes" id="UP000324222">
    <property type="component" value="Unassembled WGS sequence"/>
</dbReference>
<accession>A0A5B7E655</accession>
<sequence length="122" mass="13979">MTQWGELRTMRYESFLRIYIKKNFIFLPRQQLCREPGGDGSERRQYMQILGKSGLRSECRQDQWRSLAGISLTPQPCCRPKVRRAGGGRACVVRQVHPNTVDGEWTCHMGAETSFGEPLSCV</sequence>
<dbReference type="AlphaFoldDB" id="A0A5B7E655"/>
<evidence type="ECO:0000313" key="1">
    <source>
        <dbReference type="EMBL" id="MPC28899.1"/>
    </source>
</evidence>
<organism evidence="1 2">
    <name type="scientific">Portunus trituberculatus</name>
    <name type="common">Swimming crab</name>
    <name type="synonym">Neptunus trituberculatus</name>
    <dbReference type="NCBI Taxonomy" id="210409"/>
    <lineage>
        <taxon>Eukaryota</taxon>
        <taxon>Metazoa</taxon>
        <taxon>Ecdysozoa</taxon>
        <taxon>Arthropoda</taxon>
        <taxon>Crustacea</taxon>
        <taxon>Multicrustacea</taxon>
        <taxon>Malacostraca</taxon>
        <taxon>Eumalacostraca</taxon>
        <taxon>Eucarida</taxon>
        <taxon>Decapoda</taxon>
        <taxon>Pleocyemata</taxon>
        <taxon>Brachyura</taxon>
        <taxon>Eubrachyura</taxon>
        <taxon>Portunoidea</taxon>
        <taxon>Portunidae</taxon>
        <taxon>Portuninae</taxon>
        <taxon>Portunus</taxon>
    </lineage>
</organism>
<proteinExistence type="predicted"/>
<evidence type="ECO:0000313" key="2">
    <source>
        <dbReference type="Proteomes" id="UP000324222"/>
    </source>
</evidence>
<reference evidence="1 2" key="1">
    <citation type="submission" date="2019-05" db="EMBL/GenBank/DDBJ databases">
        <title>Another draft genome of Portunus trituberculatus and its Hox gene families provides insights of decapod evolution.</title>
        <authorList>
            <person name="Jeong J.-H."/>
            <person name="Song I."/>
            <person name="Kim S."/>
            <person name="Choi T."/>
            <person name="Kim D."/>
            <person name="Ryu S."/>
            <person name="Kim W."/>
        </authorList>
    </citation>
    <scope>NUCLEOTIDE SEQUENCE [LARGE SCALE GENOMIC DNA]</scope>
    <source>
        <tissue evidence="1">Muscle</tissue>
    </source>
</reference>
<protein>
    <submittedName>
        <fullName evidence="1">Uncharacterized protein</fullName>
    </submittedName>
</protein>
<gene>
    <name evidence="1" type="ORF">E2C01_022112</name>
</gene>
<name>A0A5B7E655_PORTR</name>
<comment type="caution">
    <text evidence="1">The sequence shown here is derived from an EMBL/GenBank/DDBJ whole genome shotgun (WGS) entry which is preliminary data.</text>
</comment>